<sequence length="257" mass="28549">MQVEEFFPETTNSMPSPTLSLSLSTSSSPATTATSHNLRRGLDSSEPHTELSLSCSSSPPIAHRQASPPIKGIPIYNNSPFPLLPQMASYTLIWSNLDSSANYLKPNSLFYPSARLFYNQNQQNQMVRCFDPSRGLMKSKLMWKNPVKKSMRSPRLRWTTTLHARFVHAVQLLGGHERATPKSVLELMDVRDLTLAHVKSHLQMYRTVKTTEKAAASSEGSGGEDRGIGGRIYNRESNTTMTAQDVDCSAGWSNSSR</sequence>
<accession>A0A5J6N9K9</accession>
<dbReference type="InterPro" id="IPR044847">
    <property type="entry name" value="KAN_fam"/>
</dbReference>
<dbReference type="GO" id="GO:0000976">
    <property type="term" value="F:transcription cis-regulatory region binding"/>
    <property type="evidence" value="ECO:0007669"/>
    <property type="project" value="InterPro"/>
</dbReference>
<keyword evidence="6" id="KW-0539">Nucleus</keyword>
<feature type="region of interest" description="Disordered" evidence="7">
    <location>
        <begin position="1"/>
        <end position="66"/>
    </location>
</feature>
<evidence type="ECO:0000256" key="1">
    <source>
        <dbReference type="ARBA" id="ARBA00004123"/>
    </source>
</evidence>
<keyword evidence="5" id="KW-0804">Transcription</keyword>
<reference evidence="9" key="1">
    <citation type="journal article" date="2015" name="PLoS ONE">
        <title>Digital Gene Expression Analysis Based on De Novo Transcriptome Assembly Reveals New Genes Associated with Floral Organ Differentiation of the Orchid Plant Cymbidium ensifolium.</title>
        <authorList>
            <person name="Yang F."/>
            <person name="Zhu G."/>
        </authorList>
    </citation>
    <scope>NUCLEOTIDE SEQUENCE</scope>
</reference>
<feature type="domain" description="Myb-like" evidence="8">
    <location>
        <begin position="155"/>
        <end position="206"/>
    </location>
</feature>
<keyword evidence="4" id="KW-0805">Transcription regulation</keyword>
<keyword evidence="3" id="KW-0221">Differentiation</keyword>
<dbReference type="FunFam" id="1.10.10.60:FF:000002">
    <property type="entry name" value="Myb family transcription factor"/>
    <property type="match status" value="1"/>
</dbReference>
<evidence type="ECO:0000256" key="5">
    <source>
        <dbReference type="ARBA" id="ARBA00023163"/>
    </source>
</evidence>
<feature type="compositionally biased region" description="Low complexity" evidence="7">
    <location>
        <begin position="10"/>
        <end position="35"/>
    </location>
</feature>
<organism evidence="9">
    <name type="scientific">Cymbidium ensifolium</name>
    <name type="common">Orchid</name>
    <name type="synonym">Epidendrum ensifolium</name>
    <dbReference type="NCBI Taxonomy" id="78740"/>
    <lineage>
        <taxon>Eukaryota</taxon>
        <taxon>Viridiplantae</taxon>
        <taxon>Streptophyta</taxon>
        <taxon>Embryophyta</taxon>
        <taxon>Tracheophyta</taxon>
        <taxon>Spermatophyta</taxon>
        <taxon>Magnoliopsida</taxon>
        <taxon>Liliopsida</taxon>
        <taxon>Asparagales</taxon>
        <taxon>Orchidaceae</taxon>
        <taxon>Epidendroideae</taxon>
        <taxon>Cymbidieae</taxon>
        <taxon>Cymbidiinae</taxon>
        <taxon>Cymbidium</taxon>
    </lineage>
</organism>
<dbReference type="InterPro" id="IPR006447">
    <property type="entry name" value="Myb_dom_plants"/>
</dbReference>
<dbReference type="AlphaFoldDB" id="A0A5J6N9K9"/>
<dbReference type="GO" id="GO:0010158">
    <property type="term" value="P:abaxial cell fate specification"/>
    <property type="evidence" value="ECO:0007669"/>
    <property type="project" value="InterPro"/>
</dbReference>
<dbReference type="NCBIfam" id="TIGR01557">
    <property type="entry name" value="myb_SHAQKYF"/>
    <property type="match status" value="1"/>
</dbReference>
<evidence type="ECO:0000313" key="9">
    <source>
        <dbReference type="EMBL" id="QEX51370.1"/>
    </source>
</evidence>
<dbReference type="PANTHER" id="PTHR31496:SF3">
    <property type="entry name" value="TRANSCRIPTION REPRESSOR KAN1"/>
    <property type="match status" value="1"/>
</dbReference>
<evidence type="ECO:0000259" key="8">
    <source>
        <dbReference type="Pfam" id="PF00249"/>
    </source>
</evidence>
<feature type="compositionally biased region" description="Basic and acidic residues" evidence="7">
    <location>
        <begin position="40"/>
        <end position="49"/>
    </location>
</feature>
<feature type="region of interest" description="Disordered" evidence="7">
    <location>
        <begin position="211"/>
        <end position="257"/>
    </location>
</feature>
<evidence type="ECO:0000256" key="3">
    <source>
        <dbReference type="ARBA" id="ARBA00022782"/>
    </source>
</evidence>
<proteinExistence type="evidence at transcript level"/>
<protein>
    <submittedName>
        <fullName evidence="9">Transcription repressor KAN1-like isoform X1</fullName>
    </submittedName>
</protein>
<evidence type="ECO:0000256" key="4">
    <source>
        <dbReference type="ARBA" id="ARBA00023015"/>
    </source>
</evidence>
<evidence type="ECO:0000256" key="2">
    <source>
        <dbReference type="ARBA" id="ARBA00022473"/>
    </source>
</evidence>
<dbReference type="GO" id="GO:0006355">
    <property type="term" value="P:regulation of DNA-templated transcription"/>
    <property type="evidence" value="ECO:0007669"/>
    <property type="project" value="InterPro"/>
</dbReference>
<evidence type="ECO:0000256" key="6">
    <source>
        <dbReference type="ARBA" id="ARBA00023242"/>
    </source>
</evidence>
<dbReference type="PANTHER" id="PTHR31496">
    <property type="entry name" value="TRANSCRIPTION FACTOR KAN2-RELATED"/>
    <property type="match status" value="1"/>
</dbReference>
<comment type="subcellular location">
    <subcellularLocation>
        <location evidence="1">Nucleus</location>
    </subcellularLocation>
</comment>
<dbReference type="GO" id="GO:0005634">
    <property type="term" value="C:nucleus"/>
    <property type="evidence" value="ECO:0007669"/>
    <property type="project" value="UniProtKB-SubCell"/>
</dbReference>
<dbReference type="InterPro" id="IPR009057">
    <property type="entry name" value="Homeodomain-like_sf"/>
</dbReference>
<dbReference type="InterPro" id="IPR001005">
    <property type="entry name" value="SANT/Myb"/>
</dbReference>
<keyword evidence="2" id="KW-0217">Developmental protein</keyword>
<dbReference type="Pfam" id="PF00249">
    <property type="entry name" value="Myb_DNA-binding"/>
    <property type="match status" value="1"/>
</dbReference>
<name>A0A5J6N9K9_CYMEN</name>
<dbReference type="EMBL" id="MK861825">
    <property type="protein sequence ID" value="QEX51370.1"/>
    <property type="molecule type" value="mRNA"/>
</dbReference>
<dbReference type="SUPFAM" id="SSF46689">
    <property type="entry name" value="Homeodomain-like"/>
    <property type="match status" value="1"/>
</dbReference>
<dbReference type="Gene3D" id="1.10.10.60">
    <property type="entry name" value="Homeodomain-like"/>
    <property type="match status" value="1"/>
</dbReference>
<evidence type="ECO:0000256" key="7">
    <source>
        <dbReference type="SAM" id="MobiDB-lite"/>
    </source>
</evidence>